<dbReference type="Gene3D" id="1.25.40.10">
    <property type="entry name" value="Tetratricopeptide repeat domain"/>
    <property type="match status" value="1"/>
</dbReference>
<dbReference type="GeneID" id="24902709"/>
<dbReference type="RefSeq" id="WP_013183556.1">
    <property type="nucleotide sequence ID" value="NC_014228.1"/>
</dbReference>
<evidence type="ECO:0000256" key="4">
    <source>
        <dbReference type="ARBA" id="ARBA00022803"/>
    </source>
</evidence>
<name>D3VL18_XENNA</name>
<evidence type="ECO:0000313" key="5">
    <source>
        <dbReference type="EMBL" id="CBJ88977.1"/>
    </source>
</evidence>
<dbReference type="KEGG" id="xne:XNC1_0906"/>
<dbReference type="InterPro" id="IPR011990">
    <property type="entry name" value="TPR-like_helical_dom_sf"/>
</dbReference>
<evidence type="ECO:0000313" key="6">
    <source>
        <dbReference type="Proteomes" id="UP000008075"/>
    </source>
</evidence>
<evidence type="ECO:0000256" key="1">
    <source>
        <dbReference type="ARBA" id="ARBA00005857"/>
    </source>
</evidence>
<dbReference type="PANTHER" id="PTHR16263">
    <property type="entry name" value="TETRATRICOPEPTIDE REPEAT PROTEIN 38"/>
    <property type="match status" value="1"/>
</dbReference>
<dbReference type="STRING" id="406817.XNC1_0906"/>
<evidence type="ECO:0000256" key="3">
    <source>
        <dbReference type="ARBA" id="ARBA00022737"/>
    </source>
</evidence>
<dbReference type="Proteomes" id="UP000008075">
    <property type="component" value="Chromosome"/>
</dbReference>
<protein>
    <recommendedName>
        <fullName evidence="2">Tetratricopeptide repeat protein 38</fullName>
    </recommendedName>
</protein>
<keyword evidence="3" id="KW-0677">Repeat</keyword>
<sequence>MIINDNAIIPQIVSKQDDLLIINECYSCMLGMKRNETISKINWHQSEDISLSILQIHMINLLLSMERGKYLEAKSLLNILVNTTKKESDERADIINAGINDLINANYSQARDNFYKCLLKYPKDILSFYTCHMIEFNNGMTENMLETLNLVNQSWDVNDEFYCYFKGIESFILSENGYHEEAHKSASISLSINKLDIYAIHAICHYFYDKKLFQEGKSWMDSTKEIWSNNYGMRLHLYWHYAIFLIMTSKEDQVINIYNQIRQKNNQHGLEDLDASSLLFRLMLICPISKNQENIIDLFESWNNKSELGFYFFNDFHAALAFCISEHFDMIDFLIENTEYSHPIGYFKTKVTLLLAIKHYGQGNYTEVVSLLDKPMSYKFMGGSHTQRSIIDEILHHSKLKLGLHDKQTQYNYDISTY</sequence>
<dbReference type="HOGENOM" id="CLU_696089_0_0_6"/>
<organism evidence="5 6">
    <name type="scientific">Xenorhabdus nematophila (strain ATCC 19061 / DSM 3370 / CCUG 14189 / LMG 1036 / NCIMB 9965 / AN6)</name>
    <dbReference type="NCBI Taxonomy" id="406817"/>
    <lineage>
        <taxon>Bacteria</taxon>
        <taxon>Pseudomonadati</taxon>
        <taxon>Pseudomonadota</taxon>
        <taxon>Gammaproteobacteria</taxon>
        <taxon>Enterobacterales</taxon>
        <taxon>Morganellaceae</taxon>
        <taxon>Xenorhabdus</taxon>
    </lineage>
</organism>
<accession>D3VL18</accession>
<keyword evidence="4" id="KW-0802">TPR repeat</keyword>
<evidence type="ECO:0000256" key="2">
    <source>
        <dbReference type="ARBA" id="ARBA00019992"/>
    </source>
</evidence>
<proteinExistence type="inferred from homology"/>
<dbReference type="PANTHER" id="PTHR16263:SF4">
    <property type="entry name" value="TETRATRICOPEPTIDE REPEAT PROTEIN 38"/>
    <property type="match status" value="1"/>
</dbReference>
<comment type="similarity">
    <text evidence="1">Belongs to the TTC38 family.</text>
</comment>
<dbReference type="EMBL" id="FN667742">
    <property type="protein sequence ID" value="CBJ88977.1"/>
    <property type="molecule type" value="Genomic_DNA"/>
</dbReference>
<gene>
    <name evidence="5" type="ordered locus">XNC1_0906</name>
</gene>
<dbReference type="eggNOG" id="COG0457">
    <property type="taxonomic scope" value="Bacteria"/>
</dbReference>
<keyword evidence="6" id="KW-1185">Reference proteome</keyword>
<dbReference type="AlphaFoldDB" id="D3VL18"/>
<dbReference type="InterPro" id="IPR033891">
    <property type="entry name" value="TTC38"/>
</dbReference>
<reference evidence="5 6" key="1">
    <citation type="journal article" date="2011" name="PLoS ONE">
        <title>The entomopathogenic bacterial endosymbionts xenorhabdus and photorhabdus: convergent lifestyles from divergent genomes.</title>
        <authorList>
            <person name="Chaston J.M."/>
            <person name="Suen G."/>
            <person name="Tucker S.L."/>
            <person name="Andersen A.W."/>
            <person name="Bhasin A."/>
            <person name="Bode E."/>
            <person name="Bode H.B."/>
            <person name="Brachmann A.O."/>
            <person name="Cowles C.E."/>
            <person name="Cowles K.N."/>
            <person name="Darby C."/>
            <person name="de Leon L."/>
            <person name="Drace K."/>
            <person name="Du Z."/>
            <person name="Givaudan A."/>
            <person name="Herbert Tran E.E."/>
            <person name="Jewell K.A."/>
            <person name="Knack J.J."/>
            <person name="Krasomil-Osterfeld K.C."/>
            <person name="Kukor R."/>
            <person name="Lanois A."/>
            <person name="Latreille P."/>
            <person name="Leimgruber N.K."/>
            <person name="Lipke C.M."/>
            <person name="Liu R."/>
            <person name="Lu X."/>
            <person name="Martens E.C."/>
            <person name="Marri P.R."/>
            <person name="Medigue C."/>
            <person name="Menard M.L."/>
            <person name="Miller N.M."/>
            <person name="Morales-Soto N."/>
            <person name="Norton S."/>
            <person name="Ogier J.C."/>
            <person name="Orchard S.S."/>
            <person name="Park D."/>
            <person name="Park Y."/>
            <person name="Qurollo B.A."/>
            <person name="Sugar D.R."/>
            <person name="Richards G.R."/>
            <person name="Rouy Z."/>
            <person name="Slominski B."/>
            <person name="Slominski K."/>
            <person name="Snyder H."/>
            <person name="Tjaden B.C."/>
            <person name="van der Hoeven R."/>
            <person name="Welch R.D."/>
            <person name="Wheeler C."/>
            <person name="Xiang B."/>
            <person name="Barbazuk B."/>
            <person name="Gaudriault S."/>
            <person name="Goodner B."/>
            <person name="Slater S.C."/>
            <person name="Forst S."/>
            <person name="Goldman B.S."/>
            <person name="Goodrich-Blair H."/>
        </authorList>
    </citation>
    <scope>NUCLEOTIDE SEQUENCE [LARGE SCALE GENOMIC DNA]</scope>
    <source>
        <strain evidence="6">ATCC 19061 / DSM 3370 / CCUG 14189 / LMG 1036 / NCIMB 9965 / AN6</strain>
    </source>
</reference>